<gene>
    <name evidence="1" type="ORF">SAMN06265370_11939</name>
</gene>
<dbReference type="Gene3D" id="2.10.70.10">
    <property type="entry name" value="Complement Module, domain 1"/>
    <property type="match status" value="1"/>
</dbReference>
<dbReference type="EMBL" id="FZNN01000019">
    <property type="protein sequence ID" value="SNR73337.1"/>
    <property type="molecule type" value="Genomic_DNA"/>
</dbReference>
<sequence length="58" mass="6459">MTMMPRPNPHLSRAEPTDAVPTYDARALVADGVQARIILDGQPYVLRITRADKLILTK</sequence>
<dbReference type="Proteomes" id="UP000198417">
    <property type="component" value="Unassembled WGS sequence"/>
</dbReference>
<dbReference type="AlphaFoldDB" id="A0A238YQB2"/>
<accession>A0A238YQB2</accession>
<dbReference type="RefSeq" id="WP_425439515.1">
    <property type="nucleotide sequence ID" value="NZ_FZNN01000019.1"/>
</dbReference>
<evidence type="ECO:0000313" key="1">
    <source>
        <dbReference type="EMBL" id="SNR73337.1"/>
    </source>
</evidence>
<organism evidence="1 2">
    <name type="scientific">Puniceibacterium sediminis</name>
    <dbReference type="NCBI Taxonomy" id="1608407"/>
    <lineage>
        <taxon>Bacteria</taxon>
        <taxon>Pseudomonadati</taxon>
        <taxon>Pseudomonadota</taxon>
        <taxon>Alphaproteobacteria</taxon>
        <taxon>Rhodobacterales</taxon>
        <taxon>Paracoccaceae</taxon>
        <taxon>Puniceibacterium</taxon>
    </lineage>
</organism>
<dbReference type="InterPro" id="IPR019600">
    <property type="entry name" value="Hemin_uptake_protein_HemP"/>
</dbReference>
<protein>
    <submittedName>
        <fullName evidence="1">Hemin uptake protein hemP</fullName>
    </submittedName>
</protein>
<evidence type="ECO:0000313" key="2">
    <source>
        <dbReference type="Proteomes" id="UP000198417"/>
    </source>
</evidence>
<name>A0A238YQB2_9RHOB</name>
<dbReference type="Pfam" id="PF10636">
    <property type="entry name" value="hemP"/>
    <property type="match status" value="1"/>
</dbReference>
<proteinExistence type="predicted"/>
<keyword evidence="2" id="KW-1185">Reference proteome</keyword>
<reference evidence="1 2" key="1">
    <citation type="submission" date="2017-06" db="EMBL/GenBank/DDBJ databases">
        <authorList>
            <person name="Kim H.J."/>
            <person name="Triplett B.A."/>
        </authorList>
    </citation>
    <scope>NUCLEOTIDE SEQUENCE [LARGE SCALE GENOMIC DNA]</scope>
    <source>
        <strain evidence="1 2">DSM 29052</strain>
    </source>
</reference>